<keyword evidence="4" id="KW-1185">Reference proteome</keyword>
<gene>
    <name evidence="2" type="ORF">HOLleu_19759</name>
</gene>
<proteinExistence type="evidence at transcript level"/>
<keyword evidence="1" id="KW-0732">Signal</keyword>
<dbReference type="GO" id="GO:0007218">
    <property type="term" value="P:neuropeptide signaling pathway"/>
    <property type="evidence" value="ECO:0007669"/>
    <property type="project" value="UniProtKB-KW"/>
</dbReference>
<accession>A0A5B8X9M9</accession>
<keyword evidence="3" id="KW-0527">Neuropeptide</keyword>
<name>A0A5B8X9M9_HOLLE</name>
<evidence type="ECO:0000313" key="4">
    <source>
        <dbReference type="Proteomes" id="UP001152320"/>
    </source>
</evidence>
<reference evidence="3" key="2">
    <citation type="submission" date="2019-07" db="EMBL/GenBank/DDBJ databases">
        <authorList>
            <person name="Chieu H.D."/>
            <person name="Cummins S.F."/>
            <person name="Elizur A."/>
        </authorList>
    </citation>
    <scope>NUCLEOTIDE SEQUENCE</scope>
    <source>
        <strain evidence="3">A</strain>
    </source>
</reference>
<evidence type="ECO:0000313" key="3">
    <source>
        <dbReference type="EMBL" id="QED21353.1"/>
    </source>
</evidence>
<organism evidence="3">
    <name type="scientific">Holothuria leucospilota</name>
    <name type="common">Black long sea cucumber</name>
    <name type="synonym">Mertensiothuria leucospilota</name>
    <dbReference type="NCBI Taxonomy" id="206669"/>
    <lineage>
        <taxon>Eukaryota</taxon>
        <taxon>Metazoa</taxon>
        <taxon>Echinodermata</taxon>
        <taxon>Eleutherozoa</taxon>
        <taxon>Echinozoa</taxon>
        <taxon>Holothuroidea</taxon>
        <taxon>Aspidochirotacea</taxon>
        <taxon>Aspidochirotida</taxon>
        <taxon>Holothuriidae</taxon>
        <taxon>Holothuria</taxon>
    </lineage>
</organism>
<dbReference type="EMBL" id="JAIZAY010000009">
    <property type="protein sequence ID" value="KAJ8035932.1"/>
    <property type="molecule type" value="Genomic_DNA"/>
</dbReference>
<dbReference type="EMBL" id="MN159195">
    <property type="protein sequence ID" value="QED21353.1"/>
    <property type="molecule type" value="mRNA"/>
</dbReference>
<feature type="chain" id="PRO_5040602254" evidence="1">
    <location>
        <begin position="23"/>
        <end position="113"/>
    </location>
</feature>
<dbReference type="Proteomes" id="UP001152320">
    <property type="component" value="Chromosome 9"/>
</dbReference>
<reference evidence="2" key="3">
    <citation type="submission" date="2021-10" db="EMBL/GenBank/DDBJ databases">
        <title>Tropical sea cucumber genome reveals ecological adaptation and Cuvierian tubules defense mechanism.</title>
        <authorList>
            <person name="Chen T."/>
        </authorList>
    </citation>
    <scope>NUCLEOTIDE SEQUENCE</scope>
    <source>
        <strain evidence="2">Nanhai2018</strain>
        <tissue evidence="2">Muscle</tissue>
    </source>
</reference>
<protein>
    <submittedName>
        <fullName evidence="3">Neuropeptide 38</fullName>
    </submittedName>
</protein>
<evidence type="ECO:0000313" key="2">
    <source>
        <dbReference type="EMBL" id="KAJ8035932.1"/>
    </source>
</evidence>
<feature type="signal peptide" evidence="1">
    <location>
        <begin position="1"/>
        <end position="22"/>
    </location>
</feature>
<reference evidence="3" key="1">
    <citation type="journal article" date="2019" name="Gen. Comp. Endocrinol.">
        <title>Identification of neuropeptides in sea cucumber Holothuria leucospilota.</title>
        <authorList>
            <person name="Dinh Chieu H."/>
            <person name="Suwansa-Ard S."/>
            <person name="Wang T."/>
            <person name="Elizur A."/>
            <person name="Cummins S.F."/>
        </authorList>
    </citation>
    <scope>NUCLEOTIDE SEQUENCE</scope>
    <source>
        <strain evidence="3">A</strain>
    </source>
</reference>
<dbReference type="AlphaFoldDB" id="A0A5B8X9M9"/>
<evidence type="ECO:0000256" key="1">
    <source>
        <dbReference type="SAM" id="SignalP"/>
    </source>
</evidence>
<sequence>MALLMCVTACLLLSAVLTEANAEDRRAGYCKNYCQYRTGGACVYCRRPTFGKRARSSSEIFPEVEQTTNLFREGLTGLTSEDKCILTTTLLEEMSRESRQRVIETIFNAVNEK</sequence>